<dbReference type="EMBL" id="SRSC01000001">
    <property type="protein sequence ID" value="TGU75121.1"/>
    <property type="molecule type" value="Genomic_DNA"/>
</dbReference>
<gene>
    <name evidence="2" type="ORF">E4633_06620</name>
</gene>
<keyword evidence="3" id="KW-1185">Reference proteome</keyword>
<feature type="chain" id="PRO_5020782631" description="Nuclear transport factor 2 family protein" evidence="1">
    <location>
        <begin position="25"/>
        <end position="167"/>
    </location>
</feature>
<dbReference type="AlphaFoldDB" id="A0A4S1CMS4"/>
<sequence>MLLRPLTLLVLVVFMLAAVPAAEAARRGTGSAGQTATTGQAEVLSDFETILDLWRDGKYEELYQRTTGGKDSKEKFTDKLSSAPRKPACCWEKIQEPRVTMKTAHSAVVHARLGFEASTPGTEFVTKGINLKKESSGWSISQSDLYSLADLTGKKRRYRYIPVQPVK</sequence>
<comment type="caution">
    <text evidence="2">The sequence shown here is derived from an EMBL/GenBank/DDBJ whole genome shotgun (WGS) entry which is preliminary data.</text>
</comment>
<feature type="signal peptide" evidence="1">
    <location>
        <begin position="1"/>
        <end position="24"/>
    </location>
</feature>
<protein>
    <recommendedName>
        <fullName evidence="4">Nuclear transport factor 2 family protein</fullName>
    </recommendedName>
</protein>
<proteinExistence type="predicted"/>
<reference evidence="2 3" key="1">
    <citation type="submission" date="2019-04" db="EMBL/GenBank/DDBJ databases">
        <title>Geobacter oryzae sp. nov., ferric-reducing bacteria isolated from paddy soil.</title>
        <authorList>
            <person name="Xu Z."/>
            <person name="Masuda Y."/>
            <person name="Itoh H."/>
            <person name="Senoo K."/>
        </authorList>
    </citation>
    <scope>NUCLEOTIDE SEQUENCE [LARGE SCALE GENOMIC DNA]</scope>
    <source>
        <strain evidence="2 3">Red111</strain>
    </source>
</reference>
<accession>A0A4S1CMS4</accession>
<evidence type="ECO:0008006" key="4">
    <source>
        <dbReference type="Google" id="ProtNLM"/>
    </source>
</evidence>
<evidence type="ECO:0000313" key="3">
    <source>
        <dbReference type="Proteomes" id="UP000306416"/>
    </source>
</evidence>
<evidence type="ECO:0000256" key="1">
    <source>
        <dbReference type="SAM" id="SignalP"/>
    </source>
</evidence>
<keyword evidence="1" id="KW-0732">Signal</keyword>
<organism evidence="2 3">
    <name type="scientific">Geomonas terrae</name>
    <dbReference type="NCBI Taxonomy" id="2562681"/>
    <lineage>
        <taxon>Bacteria</taxon>
        <taxon>Pseudomonadati</taxon>
        <taxon>Thermodesulfobacteriota</taxon>
        <taxon>Desulfuromonadia</taxon>
        <taxon>Geobacterales</taxon>
        <taxon>Geobacteraceae</taxon>
        <taxon>Geomonas</taxon>
    </lineage>
</organism>
<dbReference type="RefSeq" id="WP_135869429.1">
    <property type="nucleotide sequence ID" value="NZ_SRSC01000001.1"/>
</dbReference>
<name>A0A4S1CMS4_9BACT</name>
<dbReference type="Proteomes" id="UP000306416">
    <property type="component" value="Unassembled WGS sequence"/>
</dbReference>
<evidence type="ECO:0000313" key="2">
    <source>
        <dbReference type="EMBL" id="TGU75121.1"/>
    </source>
</evidence>